<dbReference type="Proteomes" id="UP000075885">
    <property type="component" value="Unassembled WGS sequence"/>
</dbReference>
<accession>A0A182PER5</accession>
<name>A0A182PER5_9DIPT</name>
<dbReference type="AlphaFoldDB" id="A0A182PER5"/>
<proteinExistence type="predicted"/>
<feature type="region of interest" description="Disordered" evidence="1">
    <location>
        <begin position="87"/>
        <end position="117"/>
    </location>
</feature>
<organism evidence="2 3">
    <name type="scientific">Anopheles epiroticus</name>
    <dbReference type="NCBI Taxonomy" id="199890"/>
    <lineage>
        <taxon>Eukaryota</taxon>
        <taxon>Metazoa</taxon>
        <taxon>Ecdysozoa</taxon>
        <taxon>Arthropoda</taxon>
        <taxon>Hexapoda</taxon>
        <taxon>Insecta</taxon>
        <taxon>Pterygota</taxon>
        <taxon>Neoptera</taxon>
        <taxon>Endopterygota</taxon>
        <taxon>Diptera</taxon>
        <taxon>Nematocera</taxon>
        <taxon>Culicoidea</taxon>
        <taxon>Culicidae</taxon>
        <taxon>Anophelinae</taxon>
        <taxon>Anopheles</taxon>
    </lineage>
</organism>
<keyword evidence="3" id="KW-1185">Reference proteome</keyword>
<evidence type="ECO:0000313" key="3">
    <source>
        <dbReference type="Proteomes" id="UP000075885"/>
    </source>
</evidence>
<reference evidence="3" key="1">
    <citation type="submission" date="2013-03" db="EMBL/GenBank/DDBJ databases">
        <title>The Genome Sequence of Anopheles epiroticus epiroticus2.</title>
        <authorList>
            <consortium name="The Broad Institute Genomics Platform"/>
            <person name="Neafsey D.E."/>
            <person name="Howell P."/>
            <person name="Walker B."/>
            <person name="Young S.K."/>
            <person name="Zeng Q."/>
            <person name="Gargeya S."/>
            <person name="Fitzgerald M."/>
            <person name="Haas B."/>
            <person name="Abouelleil A."/>
            <person name="Allen A.W."/>
            <person name="Alvarado L."/>
            <person name="Arachchi H.M."/>
            <person name="Berlin A.M."/>
            <person name="Chapman S.B."/>
            <person name="Gainer-Dewar J."/>
            <person name="Goldberg J."/>
            <person name="Griggs A."/>
            <person name="Gujja S."/>
            <person name="Hansen M."/>
            <person name="Howarth C."/>
            <person name="Imamovic A."/>
            <person name="Ireland A."/>
            <person name="Larimer J."/>
            <person name="McCowan C."/>
            <person name="Murphy C."/>
            <person name="Pearson M."/>
            <person name="Poon T.W."/>
            <person name="Priest M."/>
            <person name="Roberts A."/>
            <person name="Saif S."/>
            <person name="Shea T."/>
            <person name="Sisk P."/>
            <person name="Sykes S."/>
            <person name="Wortman J."/>
            <person name="Nusbaum C."/>
            <person name="Birren B."/>
        </authorList>
    </citation>
    <scope>NUCLEOTIDE SEQUENCE [LARGE SCALE GENOMIC DNA]</scope>
    <source>
        <strain evidence="3">Epiroticus2</strain>
    </source>
</reference>
<evidence type="ECO:0000256" key="1">
    <source>
        <dbReference type="SAM" id="MobiDB-lite"/>
    </source>
</evidence>
<evidence type="ECO:0000313" key="2">
    <source>
        <dbReference type="EnsemblMetazoa" id="AEPI005420-PA"/>
    </source>
</evidence>
<sequence>MDRALPLEVMEDLLISETKEHKLESEQLQEMLLELMEDLWETKQHNSAVLAVEDPSDSVTREDKDFLEAFKEPLVIPSLEVLQVAATSGFGDEEGEDSTTVNSEDAEQTTTFGGFGDVSGGGLFTNANRRLVQNTVEQIELNAGGHYLRK</sequence>
<reference evidence="2" key="2">
    <citation type="submission" date="2020-05" db="UniProtKB">
        <authorList>
            <consortium name="EnsemblMetazoa"/>
        </authorList>
    </citation>
    <scope>IDENTIFICATION</scope>
    <source>
        <strain evidence="2">Epiroticus2</strain>
    </source>
</reference>
<dbReference type="VEuPathDB" id="VectorBase:AEPI005420"/>
<protein>
    <submittedName>
        <fullName evidence="2">Uncharacterized protein</fullName>
    </submittedName>
</protein>
<dbReference type="EnsemblMetazoa" id="AEPI005420-RA">
    <property type="protein sequence ID" value="AEPI005420-PA"/>
    <property type="gene ID" value="AEPI005420"/>
</dbReference>